<evidence type="ECO:0000256" key="2">
    <source>
        <dbReference type="ARBA" id="ARBA00022518"/>
    </source>
</evidence>
<evidence type="ECO:0000256" key="3">
    <source>
        <dbReference type="SAM" id="MobiDB-lite"/>
    </source>
</evidence>
<dbReference type="InterPro" id="IPR003861">
    <property type="entry name" value="Papilloma_E4"/>
</dbReference>
<reference evidence="4 5" key="1">
    <citation type="journal article" date="1996" name="J. Clin. Microbiol.">
        <title>Human papillomavirus type 70 genome cloned from overlapping PCR products: complete nucleotide sequence and genomic organization.</title>
        <authorList>
            <person name="Forslund O."/>
            <person name="Hansson B.G."/>
        </authorList>
    </citation>
    <scope>NUCLEOTIDE SEQUENCE [LARGE SCALE GENOMIC DNA]</scope>
</reference>
<organismHost>
    <name type="scientific">Homo sapiens</name>
    <name type="common">Human</name>
    <dbReference type="NCBI Taxonomy" id="9606"/>
</organismHost>
<comment type="similarity">
    <text evidence="1">Belongs to the papillomaviridae E4 protein family.</text>
</comment>
<gene>
    <name evidence="4" type="primary">E4</name>
</gene>
<evidence type="ECO:0000313" key="4">
    <source>
        <dbReference type="EMBL" id="AAC54854.1"/>
    </source>
</evidence>
<protein>
    <submittedName>
        <fullName evidence="4">E4 protein</fullName>
    </submittedName>
</protein>
<dbReference type="Pfam" id="PF02711">
    <property type="entry name" value="Pap_E4"/>
    <property type="match status" value="1"/>
</dbReference>
<organism evidence="4 5">
    <name type="scientific">Human papillomavirus type 70</name>
    <dbReference type="NCBI Taxonomy" id="39457"/>
    <lineage>
        <taxon>Viruses</taxon>
        <taxon>Monodnaviria</taxon>
        <taxon>Shotokuvirae</taxon>
        <taxon>Cossaviricota</taxon>
        <taxon>Papovaviricetes</taxon>
        <taxon>Zurhausenvirales</taxon>
        <taxon>Papillomaviridae</taxon>
        <taxon>Firstpapillomavirinae</taxon>
        <taxon>Alphapapillomavirus</taxon>
        <taxon>Alphapapillomavirus 7</taxon>
    </lineage>
</organism>
<name>Q6LCV5_HPV70</name>
<keyword evidence="2" id="KW-0244">Early protein</keyword>
<proteinExistence type="inferred from homology"/>
<dbReference type="EMBL" id="U21941">
    <property type="protein sequence ID" value="AAC54854.1"/>
    <property type="molecule type" value="Genomic_DNA"/>
</dbReference>
<feature type="compositionally biased region" description="Pro residues" evidence="3">
    <location>
        <begin position="27"/>
        <end position="36"/>
    </location>
</feature>
<feature type="non-terminal residue" evidence="4">
    <location>
        <position position="1"/>
    </location>
</feature>
<dbReference type="Proteomes" id="UP000007677">
    <property type="component" value="Segment"/>
</dbReference>
<feature type="region of interest" description="Disordered" evidence="3">
    <location>
        <begin position="25"/>
        <end position="58"/>
    </location>
</feature>
<sequence>FIVLTLCTVPVTTQYPLLSLLQNYNTPPRPIPPQQPHAPKKLSRRRLASVESPDPQKQTECSWTLLQVKAATNDGTSVVVTLHL</sequence>
<feature type="compositionally biased region" description="Basic residues" evidence="3">
    <location>
        <begin position="38"/>
        <end position="47"/>
    </location>
</feature>
<accession>Q6LCV5</accession>
<evidence type="ECO:0000313" key="5">
    <source>
        <dbReference type="Proteomes" id="UP000007677"/>
    </source>
</evidence>
<evidence type="ECO:0000256" key="1">
    <source>
        <dbReference type="ARBA" id="ARBA00009551"/>
    </source>
</evidence>